<evidence type="ECO:0000313" key="2">
    <source>
        <dbReference type="Proteomes" id="UP000001887"/>
    </source>
</evidence>
<dbReference type="eggNOG" id="COG1977">
    <property type="taxonomic scope" value="Bacteria"/>
</dbReference>
<dbReference type="SUPFAM" id="SSF54285">
    <property type="entry name" value="MoaD/ThiS"/>
    <property type="match status" value="1"/>
</dbReference>
<dbReference type="HOGENOM" id="CLU_114601_1_0_0"/>
<gene>
    <name evidence="1" type="ordered locus">Psta_3684</name>
</gene>
<dbReference type="InterPro" id="IPR016155">
    <property type="entry name" value="Mopterin_synth/thiamin_S_b"/>
</dbReference>
<dbReference type="STRING" id="530564.Psta_3684"/>
<dbReference type="Proteomes" id="UP000001887">
    <property type="component" value="Chromosome"/>
</dbReference>
<dbReference type="OrthoDB" id="9156098at2"/>
<dbReference type="Gene3D" id="3.10.20.30">
    <property type="match status" value="1"/>
</dbReference>
<protein>
    <submittedName>
        <fullName evidence="1">ThiamineS protein</fullName>
    </submittedName>
</protein>
<dbReference type="InterPro" id="IPR052045">
    <property type="entry name" value="Sulfur_Carrier/Prot_Modifier"/>
</dbReference>
<dbReference type="EMBL" id="CP001848">
    <property type="protein sequence ID" value="ADB18342.1"/>
    <property type="molecule type" value="Genomic_DNA"/>
</dbReference>
<accession>D2QZX7</accession>
<evidence type="ECO:0000313" key="1">
    <source>
        <dbReference type="EMBL" id="ADB18342.1"/>
    </source>
</evidence>
<name>D2QZX7_PIRSD</name>
<organism evidence="1 2">
    <name type="scientific">Pirellula staleyi (strain ATCC 27377 / DSM 6068 / ICPB 4128)</name>
    <name type="common">Pirella staleyi</name>
    <dbReference type="NCBI Taxonomy" id="530564"/>
    <lineage>
        <taxon>Bacteria</taxon>
        <taxon>Pseudomonadati</taxon>
        <taxon>Planctomycetota</taxon>
        <taxon>Planctomycetia</taxon>
        <taxon>Pirellulales</taxon>
        <taxon>Pirellulaceae</taxon>
        <taxon>Pirellula</taxon>
    </lineage>
</organism>
<keyword evidence="2" id="KW-1185">Reference proteome</keyword>
<dbReference type="PANTHER" id="PTHR38031:SF1">
    <property type="entry name" value="SULFUR CARRIER PROTEIN CYSO"/>
    <property type="match status" value="1"/>
</dbReference>
<proteinExistence type="predicted"/>
<sequence length="87" mass="9306">MATVFIPVPWRDLTGGISQVEIPGASVAEVVAHLEMRFPGLKSRICVGSELAPALQVSIDDQMSRRGMRATLQPHSELHFLPAIGGG</sequence>
<dbReference type="KEGG" id="psl:Psta_3684"/>
<dbReference type="InterPro" id="IPR003749">
    <property type="entry name" value="ThiS/MoaD-like"/>
</dbReference>
<reference evidence="1 2" key="1">
    <citation type="journal article" date="2009" name="Stand. Genomic Sci.">
        <title>Complete genome sequence of Pirellula staleyi type strain (ATCC 27377).</title>
        <authorList>
            <person name="Clum A."/>
            <person name="Tindall B.J."/>
            <person name="Sikorski J."/>
            <person name="Ivanova N."/>
            <person name="Mavrommatis K."/>
            <person name="Lucas S."/>
            <person name="Glavina del Rio T."/>
            <person name="Nolan M."/>
            <person name="Chen F."/>
            <person name="Tice H."/>
            <person name="Pitluck S."/>
            <person name="Cheng J.F."/>
            <person name="Chertkov O."/>
            <person name="Brettin T."/>
            <person name="Han C."/>
            <person name="Detter J.C."/>
            <person name="Kuske C."/>
            <person name="Bruce D."/>
            <person name="Goodwin L."/>
            <person name="Ovchinikova G."/>
            <person name="Pati A."/>
            <person name="Mikhailova N."/>
            <person name="Chen A."/>
            <person name="Palaniappan K."/>
            <person name="Land M."/>
            <person name="Hauser L."/>
            <person name="Chang Y.J."/>
            <person name="Jeffries C.D."/>
            <person name="Chain P."/>
            <person name="Rohde M."/>
            <person name="Goker M."/>
            <person name="Bristow J."/>
            <person name="Eisen J.A."/>
            <person name="Markowitz V."/>
            <person name="Hugenholtz P."/>
            <person name="Kyrpides N.C."/>
            <person name="Klenk H.P."/>
            <person name="Lapidus A."/>
        </authorList>
    </citation>
    <scope>NUCLEOTIDE SEQUENCE [LARGE SCALE GENOMIC DNA]</scope>
    <source>
        <strain evidence="2">ATCC 27377 / DSM 6068 / ICPB 4128</strain>
    </source>
</reference>
<dbReference type="PANTHER" id="PTHR38031">
    <property type="entry name" value="SULFUR CARRIER PROTEIN SLR0821-RELATED"/>
    <property type="match status" value="1"/>
</dbReference>
<dbReference type="Pfam" id="PF02597">
    <property type="entry name" value="ThiS"/>
    <property type="match status" value="1"/>
</dbReference>
<dbReference type="AlphaFoldDB" id="D2QZX7"/>
<dbReference type="InterPro" id="IPR012675">
    <property type="entry name" value="Beta-grasp_dom_sf"/>
</dbReference>